<dbReference type="SUPFAM" id="SSF81383">
    <property type="entry name" value="F-box domain"/>
    <property type="match status" value="1"/>
</dbReference>
<reference evidence="4" key="2">
    <citation type="submission" date="2025-08" db="UniProtKB">
        <authorList>
            <consortium name="RefSeq"/>
        </authorList>
    </citation>
    <scope>IDENTIFICATION</scope>
</reference>
<dbReference type="PANTHER" id="PTHR44259">
    <property type="entry name" value="OS07G0183000 PROTEIN-RELATED"/>
    <property type="match status" value="1"/>
</dbReference>
<proteinExistence type="predicted"/>
<evidence type="ECO:0000259" key="2">
    <source>
        <dbReference type="Pfam" id="PF03478"/>
    </source>
</evidence>
<dbReference type="Pfam" id="PF03478">
    <property type="entry name" value="Beta-prop_KIB1-4"/>
    <property type="match status" value="1"/>
</dbReference>
<dbReference type="InterPro" id="IPR036047">
    <property type="entry name" value="F-box-like_dom_sf"/>
</dbReference>
<name>A0AB32W3Q2_THECC</name>
<dbReference type="KEGG" id="tcc:18606494"/>
<dbReference type="InterPro" id="IPR005174">
    <property type="entry name" value="KIB1-4_b-propeller"/>
</dbReference>
<dbReference type="Pfam" id="PF00646">
    <property type="entry name" value="F-box"/>
    <property type="match status" value="1"/>
</dbReference>
<reference evidence="3" key="1">
    <citation type="journal article" date="1997" name="Nucleic Acids Res.">
        <title>tRNAscan-SE: a program for improved detection of transfer RNA genes in genomic sequence.</title>
        <authorList>
            <person name="Lowe T.M."/>
            <person name="Eddy S.R."/>
        </authorList>
    </citation>
    <scope>NUCLEOTIDE SEQUENCE [LARGE SCALE GENOMIC DNA]</scope>
    <source>
        <strain evidence="3">r\B97-61/B2</strain>
    </source>
</reference>
<protein>
    <submittedName>
        <fullName evidence="4">F-box protein At2g26160</fullName>
    </submittedName>
</protein>
<dbReference type="PANTHER" id="PTHR44259:SF108">
    <property type="entry name" value="F-BOX PROTEIN SKIP23-LIKE"/>
    <property type="match status" value="1"/>
</dbReference>
<dbReference type="GeneID" id="18606494"/>
<feature type="domain" description="F-box" evidence="1">
    <location>
        <begin position="18"/>
        <end position="58"/>
    </location>
</feature>
<dbReference type="Gramene" id="Tc03v2_t023050.1">
    <property type="protein sequence ID" value="Tc03v2_p023050.1"/>
    <property type="gene ID" value="Tc03v2_g023050"/>
</dbReference>
<evidence type="ECO:0000313" key="3">
    <source>
        <dbReference type="Proteomes" id="UP000694886"/>
    </source>
</evidence>
<dbReference type="InterPro" id="IPR001810">
    <property type="entry name" value="F-box_dom"/>
</dbReference>
<gene>
    <name evidence="4" type="primary">LOC18606494</name>
</gene>
<dbReference type="Proteomes" id="UP000694886">
    <property type="component" value="Chromosome 3"/>
</dbReference>
<evidence type="ECO:0000313" key="4">
    <source>
        <dbReference type="RefSeq" id="XP_017972736.1"/>
    </source>
</evidence>
<dbReference type="RefSeq" id="XP_017972736.1">
    <property type="nucleotide sequence ID" value="XM_018117247.1"/>
</dbReference>
<dbReference type="AlphaFoldDB" id="A0AB32W3Q2"/>
<dbReference type="InterPro" id="IPR050942">
    <property type="entry name" value="F-box_BR-signaling"/>
</dbReference>
<sequence length="399" mass="45342">MYTRKLGGMHLALMMADWSELPGDLLVLIAKKLVSVEEFLAFGVVCTSWRSAADKSNFEPSQQQPPWLMLSKRKHKRFREFFSLTTHKIYKFSIPDDIGKKCLASQGWLFAIGKTCGINLIHPLSGARVPLPHMHTLKGLNYLFDSPASLCFHFIYKAILSTNNNPNELRVAIIYGGSLNRVAVCKVGDETWKTVEAYPSCACNDLVYYEGRFYGIDILARVWVFDHEVLNAQVISIVPREFLPNYGDTREPWQYFERFYMVESAGSLLVVSREGKACGHDYGHGTMAFRVFEVDVEKGMWKWVNSLGNRALFLGRNSSFSIQVTSRSGCKADCIYFTDDCFSSYSGSQKADGKDQGIYNMRDGSFEQHFTGESYDSDNPPIWIEPTFEPKIYTMMSSK</sequence>
<evidence type="ECO:0000259" key="1">
    <source>
        <dbReference type="Pfam" id="PF00646"/>
    </source>
</evidence>
<organism evidence="3 4">
    <name type="scientific">Theobroma cacao</name>
    <name type="common">Cacao</name>
    <name type="synonym">Cocoa</name>
    <dbReference type="NCBI Taxonomy" id="3641"/>
    <lineage>
        <taxon>Eukaryota</taxon>
        <taxon>Viridiplantae</taxon>
        <taxon>Streptophyta</taxon>
        <taxon>Embryophyta</taxon>
        <taxon>Tracheophyta</taxon>
        <taxon>Spermatophyta</taxon>
        <taxon>Magnoliopsida</taxon>
        <taxon>eudicotyledons</taxon>
        <taxon>Gunneridae</taxon>
        <taxon>Pentapetalae</taxon>
        <taxon>rosids</taxon>
        <taxon>malvids</taxon>
        <taxon>Malvales</taxon>
        <taxon>Malvaceae</taxon>
        <taxon>Byttnerioideae</taxon>
        <taxon>Theobroma</taxon>
    </lineage>
</organism>
<accession>A0AB32W3Q2</accession>
<feature type="domain" description="KIB1-4 beta-propeller" evidence="2">
    <location>
        <begin position="81"/>
        <end position="360"/>
    </location>
</feature>
<dbReference type="Gene3D" id="1.20.1280.50">
    <property type="match status" value="1"/>
</dbReference>